<dbReference type="InterPro" id="IPR008979">
    <property type="entry name" value="Galactose-bd-like_sf"/>
</dbReference>
<dbReference type="SUPFAM" id="SSF49785">
    <property type="entry name" value="Galactose-binding domain-like"/>
    <property type="match status" value="1"/>
</dbReference>
<gene>
    <name evidence="3" type="ORF">GCM10023175_40210</name>
</gene>
<dbReference type="SMART" id="SM00939">
    <property type="entry name" value="PepX_C"/>
    <property type="match status" value="1"/>
</dbReference>
<dbReference type="Gene3D" id="3.40.50.1820">
    <property type="entry name" value="alpha/beta hydrolase"/>
    <property type="match status" value="1"/>
</dbReference>
<evidence type="ECO:0000313" key="4">
    <source>
        <dbReference type="Proteomes" id="UP001501598"/>
    </source>
</evidence>
<evidence type="ECO:0000256" key="1">
    <source>
        <dbReference type="ARBA" id="ARBA00022801"/>
    </source>
</evidence>
<dbReference type="Proteomes" id="UP001501598">
    <property type="component" value="Unassembled WGS sequence"/>
</dbReference>
<reference evidence="4" key="1">
    <citation type="journal article" date="2019" name="Int. J. Syst. Evol. Microbiol.">
        <title>The Global Catalogue of Microorganisms (GCM) 10K type strain sequencing project: providing services to taxonomists for standard genome sequencing and annotation.</title>
        <authorList>
            <consortium name="The Broad Institute Genomics Platform"/>
            <consortium name="The Broad Institute Genome Sequencing Center for Infectious Disease"/>
            <person name="Wu L."/>
            <person name="Ma J."/>
        </authorList>
    </citation>
    <scope>NUCLEOTIDE SEQUENCE [LARGE SCALE GENOMIC DNA]</scope>
    <source>
        <strain evidence="4">JCM 17906</strain>
    </source>
</reference>
<dbReference type="NCBIfam" id="TIGR00976">
    <property type="entry name" value="CocE_NonD"/>
    <property type="match status" value="1"/>
</dbReference>
<comment type="caution">
    <text evidence="3">The sequence shown here is derived from an EMBL/GenBank/DDBJ whole genome shotgun (WGS) entry which is preliminary data.</text>
</comment>
<dbReference type="Pfam" id="PF08530">
    <property type="entry name" value="PepX_C"/>
    <property type="match status" value="1"/>
</dbReference>
<dbReference type="RefSeq" id="WP_345420651.1">
    <property type="nucleotide sequence ID" value="NZ_BAABGT010000056.1"/>
</dbReference>
<dbReference type="InterPro" id="IPR013736">
    <property type="entry name" value="Xaa-Pro_dipept_C"/>
</dbReference>
<evidence type="ECO:0000313" key="3">
    <source>
        <dbReference type="EMBL" id="GAA4550325.1"/>
    </source>
</evidence>
<feature type="domain" description="Xaa-Pro dipeptidyl-peptidase C-terminal" evidence="2">
    <location>
        <begin position="331"/>
        <end position="578"/>
    </location>
</feature>
<dbReference type="EMBL" id="BAABGT010000056">
    <property type="protein sequence ID" value="GAA4550325.1"/>
    <property type="molecule type" value="Genomic_DNA"/>
</dbReference>
<organism evidence="3 4">
    <name type="scientific">Pseudonocardia xishanensis</name>
    <dbReference type="NCBI Taxonomy" id="630995"/>
    <lineage>
        <taxon>Bacteria</taxon>
        <taxon>Bacillati</taxon>
        <taxon>Actinomycetota</taxon>
        <taxon>Actinomycetes</taxon>
        <taxon>Pseudonocardiales</taxon>
        <taxon>Pseudonocardiaceae</taxon>
        <taxon>Pseudonocardia</taxon>
    </lineage>
</organism>
<dbReference type="Pfam" id="PF02129">
    <property type="entry name" value="Peptidase_S15"/>
    <property type="match status" value="1"/>
</dbReference>
<proteinExistence type="predicted"/>
<dbReference type="SUPFAM" id="SSF53474">
    <property type="entry name" value="alpha/beta-Hydrolases"/>
    <property type="match status" value="1"/>
</dbReference>
<dbReference type="InterPro" id="IPR000383">
    <property type="entry name" value="Xaa-Pro-like_dom"/>
</dbReference>
<keyword evidence="1 3" id="KW-0378">Hydrolase</keyword>
<protein>
    <submittedName>
        <fullName evidence="3">CocE/NonD family hydrolase</fullName>
    </submittedName>
</protein>
<accession>A0ABP8RWQ8</accession>
<evidence type="ECO:0000259" key="2">
    <source>
        <dbReference type="SMART" id="SM00939"/>
    </source>
</evidence>
<dbReference type="InterPro" id="IPR029058">
    <property type="entry name" value="AB_hydrolase_fold"/>
</dbReference>
<sequence length="584" mass="65254">MDLEELRGPNDVDVERDVVMRTRDGKRLYADVYRPRGGRSLPTLLRRTPYGKHLNDLAAPFTEAHYYASHGYLTVVQNTRGRFGSEGAWYPFVYEARDGYDAIEWAAGLPSSNGRVGTFGQSYGALSQYLAATQRPPHLVTAVPVSAYLGEFQNYWYNHGALELSWTLSYFMNMAQDVLADKGDTARLAALQAMQVDPSVRFSPLTDEALRHLPLRDWVDRFGEGAPFLADILHHETDGPYWWAVDLRRRLQDIDVPMLHVGSWYDIANFDTPHYFLGLSESAMSAQSRADQALFMGPWAHLLPYNQPTSGDTGDIDFGPEAAYPVLEMQREWFDHFVRDGRTGLPRARVTLFVMGENRWRDEEEWPPARAEVVPWHLRGCGPATTADGAGFLAPDAPRADEAPDTYVYDPDDPVPTSGGRYVGGGVADQRANQAREDVLVYTAPAVDGLLEITGEVAVHLFVSTDAPDTDFVAVLSDVHPAGFVQNLAEGVLRMRFRDSYDEPSLLVEGRVHEIRIDLGHLSHVVLSGHRLRLHITSSDFPRWDRNPNTGRRTADATSAQKATQVVHHDAEHPSALLLPVVPR</sequence>
<dbReference type="InterPro" id="IPR005674">
    <property type="entry name" value="CocE/Ser_esterase"/>
</dbReference>
<keyword evidence="4" id="KW-1185">Reference proteome</keyword>
<name>A0ABP8RWQ8_9PSEU</name>
<dbReference type="Gene3D" id="1.10.3020.10">
    <property type="entry name" value="alpha-amino acid ester hydrolase ( Helical cap domain)"/>
    <property type="match status" value="1"/>
</dbReference>
<dbReference type="GO" id="GO:0016787">
    <property type="term" value="F:hydrolase activity"/>
    <property type="evidence" value="ECO:0007669"/>
    <property type="project" value="UniProtKB-KW"/>
</dbReference>
<dbReference type="Gene3D" id="2.60.120.260">
    <property type="entry name" value="Galactose-binding domain-like"/>
    <property type="match status" value="1"/>
</dbReference>